<evidence type="ECO:0000313" key="2">
    <source>
        <dbReference type="EMBL" id="KAG2566318.1"/>
    </source>
</evidence>
<reference evidence="2" key="1">
    <citation type="submission" date="2020-05" db="EMBL/GenBank/DDBJ databases">
        <title>WGS assembly of Panicum virgatum.</title>
        <authorList>
            <person name="Lovell J.T."/>
            <person name="Jenkins J."/>
            <person name="Shu S."/>
            <person name="Juenger T.E."/>
            <person name="Schmutz J."/>
        </authorList>
    </citation>
    <scope>NUCLEOTIDE SEQUENCE</scope>
    <source>
        <strain evidence="2">AP13</strain>
    </source>
</reference>
<dbReference type="InterPro" id="IPR011990">
    <property type="entry name" value="TPR-like_helical_dom_sf"/>
</dbReference>
<evidence type="ECO:0000313" key="3">
    <source>
        <dbReference type="Proteomes" id="UP000823388"/>
    </source>
</evidence>
<sequence>MLPLIHSHGMHIVCSSLMEALNNGSQPERVLQLMKFMKQKQIPLNQKAYFEIIASCSMLREWKTASEIIEQLDSSLSSISVGTLNHLLNFLGTVQVIVCLKKQYSDDCFCICTELRNAYSSNLFTQILENIYETRSKSFTWDWAKRRPAPFPVKRRALGRRRGGPGTRLRRRGTRRRRRRGAQWRGRGRRVIEVNE</sequence>
<feature type="region of interest" description="Disordered" evidence="1">
    <location>
        <begin position="155"/>
        <end position="184"/>
    </location>
</feature>
<evidence type="ECO:0000256" key="1">
    <source>
        <dbReference type="SAM" id="MobiDB-lite"/>
    </source>
</evidence>
<dbReference type="EMBL" id="CM029050">
    <property type="protein sequence ID" value="KAG2566318.1"/>
    <property type="molecule type" value="Genomic_DNA"/>
</dbReference>
<gene>
    <name evidence="2" type="ORF">PVAP13_7NG197717</name>
</gene>
<accession>A0A8T0PZI3</accession>
<keyword evidence="3" id="KW-1185">Reference proteome</keyword>
<comment type="caution">
    <text evidence="2">The sequence shown here is derived from an EMBL/GenBank/DDBJ whole genome shotgun (WGS) entry which is preliminary data.</text>
</comment>
<organism evidence="2 3">
    <name type="scientific">Panicum virgatum</name>
    <name type="common">Blackwell switchgrass</name>
    <dbReference type="NCBI Taxonomy" id="38727"/>
    <lineage>
        <taxon>Eukaryota</taxon>
        <taxon>Viridiplantae</taxon>
        <taxon>Streptophyta</taxon>
        <taxon>Embryophyta</taxon>
        <taxon>Tracheophyta</taxon>
        <taxon>Spermatophyta</taxon>
        <taxon>Magnoliopsida</taxon>
        <taxon>Liliopsida</taxon>
        <taxon>Poales</taxon>
        <taxon>Poaceae</taxon>
        <taxon>PACMAD clade</taxon>
        <taxon>Panicoideae</taxon>
        <taxon>Panicodae</taxon>
        <taxon>Paniceae</taxon>
        <taxon>Panicinae</taxon>
        <taxon>Panicum</taxon>
        <taxon>Panicum sect. Hiantes</taxon>
    </lineage>
</organism>
<evidence type="ECO:0008006" key="4">
    <source>
        <dbReference type="Google" id="ProtNLM"/>
    </source>
</evidence>
<name>A0A8T0PZI3_PANVG</name>
<dbReference type="Proteomes" id="UP000823388">
    <property type="component" value="Chromosome 7N"/>
</dbReference>
<proteinExistence type="predicted"/>
<dbReference type="Gene3D" id="1.25.40.10">
    <property type="entry name" value="Tetratricopeptide repeat domain"/>
    <property type="match status" value="1"/>
</dbReference>
<dbReference type="AlphaFoldDB" id="A0A8T0PZI3"/>
<protein>
    <recommendedName>
        <fullName evidence="4">Pentatricopeptide repeat-containing protein</fullName>
    </recommendedName>
</protein>